<gene>
    <name evidence="3" type="ORF">BJ875DRAFT_113807</name>
</gene>
<keyword evidence="4" id="KW-1185">Reference proteome</keyword>
<evidence type="ECO:0000256" key="1">
    <source>
        <dbReference type="SAM" id="MobiDB-lite"/>
    </source>
</evidence>
<feature type="domain" description="Swiss Army Knife RNA repair protein HAD" evidence="2">
    <location>
        <begin position="50"/>
        <end position="256"/>
    </location>
</feature>
<feature type="region of interest" description="Disordered" evidence="1">
    <location>
        <begin position="415"/>
        <end position="515"/>
    </location>
</feature>
<evidence type="ECO:0000313" key="4">
    <source>
        <dbReference type="Proteomes" id="UP000824998"/>
    </source>
</evidence>
<dbReference type="GO" id="GO:0032040">
    <property type="term" value="C:small-subunit processome"/>
    <property type="evidence" value="ECO:0007669"/>
    <property type="project" value="TreeGrafter"/>
</dbReference>
<sequence length="571" mass="64017">MAGRSNGNSNRAQHTITSLNRWSVANSHLPSVDKIKAIHVYDFDNTLFKSPLPNPKLWNGPTIGFLQTQDTFASGGWWHNTRFLGATGEGVEKEQPRAWQGWWNEQIVQLIQLSMEQKDALTVLLTGRAEPAFAELLKKMVNSKKLEFDIISLKPAAGPNNERFSSTMNFKQTFLEILVETYKGAADIRVYEDRARHVKAFRDYFTDYNKRQNGIGGSPTRGPIIAEVVQVADETTQLDPIVETAEVQRLINDHNEHVTRARRGTRLQIKKTVFYTGYLISNTDTQRLLTLAQLPPDMPDTEMKFLANNVLITPRPCPDSILEKVGGMGSRTTWEVTGTAVFESKIWAACVKPVPETKKYYTENPTPIVVLALRKGARPIDAGKIQDWDLLPPEKQFVFESTVGEKVLLRIEEENPTENEYESLFPNKALKRKHEDDDMRQSSGSYGNGGQGKHNQRDNHGARNSRGNRSNRGGRGNRGNGGGRGRGGRGGGGHHGYRSLDDVDRNSNGTTPSYNAAVAYEDFPPLQKQYQTPQQLVQQQFQLFHQYQKSIQGKGGNKQGAGNSSMELQYN</sequence>
<feature type="region of interest" description="Disordered" evidence="1">
    <location>
        <begin position="551"/>
        <end position="571"/>
    </location>
</feature>
<dbReference type="GO" id="GO:1990259">
    <property type="term" value="F:histone H2AQ104 methyltransferase activity"/>
    <property type="evidence" value="ECO:0007669"/>
    <property type="project" value="TreeGrafter"/>
</dbReference>
<name>A0A9P8CA69_9HELO</name>
<dbReference type="Proteomes" id="UP000824998">
    <property type="component" value="Unassembled WGS sequence"/>
</dbReference>
<dbReference type="GO" id="GO:0003723">
    <property type="term" value="F:RNA binding"/>
    <property type="evidence" value="ECO:0007669"/>
    <property type="project" value="TreeGrafter"/>
</dbReference>
<dbReference type="InterPro" id="IPR018812">
    <property type="entry name" value="SAK_HAD"/>
</dbReference>
<dbReference type="GO" id="GO:0031428">
    <property type="term" value="C:box C/D methylation guide snoRNP complex"/>
    <property type="evidence" value="ECO:0007669"/>
    <property type="project" value="TreeGrafter"/>
</dbReference>
<proteinExistence type="predicted"/>
<feature type="compositionally biased region" description="Gly residues" evidence="1">
    <location>
        <begin position="473"/>
        <end position="494"/>
    </location>
</feature>
<dbReference type="AlphaFoldDB" id="A0A9P8CA69"/>
<evidence type="ECO:0000313" key="3">
    <source>
        <dbReference type="EMBL" id="KAG9237841.1"/>
    </source>
</evidence>
<reference evidence="3" key="1">
    <citation type="journal article" date="2021" name="IMA Fungus">
        <title>Genomic characterization of three marine fungi, including Emericellopsis atlantica sp. nov. with signatures of a generalist lifestyle and marine biomass degradation.</title>
        <authorList>
            <person name="Hagestad O.C."/>
            <person name="Hou L."/>
            <person name="Andersen J.H."/>
            <person name="Hansen E.H."/>
            <person name="Altermark B."/>
            <person name="Li C."/>
            <person name="Kuhnert E."/>
            <person name="Cox R.J."/>
            <person name="Crous P.W."/>
            <person name="Spatafora J.W."/>
            <person name="Lail K."/>
            <person name="Amirebrahimi M."/>
            <person name="Lipzen A."/>
            <person name="Pangilinan J."/>
            <person name="Andreopoulos W."/>
            <person name="Hayes R.D."/>
            <person name="Ng V."/>
            <person name="Grigoriev I.V."/>
            <person name="Jackson S.A."/>
            <person name="Sutton T.D.S."/>
            <person name="Dobson A.D.W."/>
            <person name="Rama T."/>
        </authorList>
    </citation>
    <scope>NUCLEOTIDE SEQUENCE</scope>
    <source>
        <strain evidence="3">TRa018bII</strain>
    </source>
</reference>
<dbReference type="GO" id="GO:0008649">
    <property type="term" value="F:rRNA methyltransferase activity"/>
    <property type="evidence" value="ECO:0007669"/>
    <property type="project" value="TreeGrafter"/>
</dbReference>
<dbReference type="OrthoDB" id="5596992at2759"/>
<dbReference type="Pfam" id="PF10307">
    <property type="entry name" value="HAD_SAK_1"/>
    <property type="match status" value="1"/>
</dbReference>
<evidence type="ECO:0000259" key="2">
    <source>
        <dbReference type="Pfam" id="PF10307"/>
    </source>
</evidence>
<accession>A0A9P8CA69</accession>
<dbReference type="PANTHER" id="PTHR10335:SF23">
    <property type="entry name" value="OB FOLD-CONTAINING PROTEIN, NUCLEIC ACID BINDING"/>
    <property type="match status" value="1"/>
</dbReference>
<dbReference type="EMBL" id="MU251379">
    <property type="protein sequence ID" value="KAG9237841.1"/>
    <property type="molecule type" value="Genomic_DNA"/>
</dbReference>
<comment type="caution">
    <text evidence="3">The sequence shown here is derived from an EMBL/GenBank/DDBJ whole genome shotgun (WGS) entry which is preliminary data.</text>
</comment>
<dbReference type="GO" id="GO:0000494">
    <property type="term" value="P:box C/D sno(s)RNA 3'-end processing"/>
    <property type="evidence" value="ECO:0007669"/>
    <property type="project" value="TreeGrafter"/>
</dbReference>
<dbReference type="PANTHER" id="PTHR10335">
    <property type="entry name" value="RRNA 2-O-METHYLTRANSFERASE FIBRILLARIN"/>
    <property type="match status" value="1"/>
</dbReference>
<protein>
    <recommendedName>
        <fullName evidence="2">Swiss Army Knife RNA repair protein HAD domain-containing protein</fullName>
    </recommendedName>
</protein>
<organism evidence="3 4">
    <name type="scientific">Amylocarpus encephaloides</name>
    <dbReference type="NCBI Taxonomy" id="45428"/>
    <lineage>
        <taxon>Eukaryota</taxon>
        <taxon>Fungi</taxon>
        <taxon>Dikarya</taxon>
        <taxon>Ascomycota</taxon>
        <taxon>Pezizomycotina</taxon>
        <taxon>Leotiomycetes</taxon>
        <taxon>Helotiales</taxon>
        <taxon>Helotiales incertae sedis</taxon>
        <taxon>Amylocarpus</taxon>
    </lineage>
</organism>